<evidence type="ECO:0000256" key="1">
    <source>
        <dbReference type="ARBA" id="ARBA00022679"/>
    </source>
</evidence>
<dbReference type="RefSeq" id="XP_037224678.1">
    <property type="nucleotide sequence ID" value="XM_037359583.1"/>
</dbReference>
<dbReference type="GO" id="GO:0000165">
    <property type="term" value="P:MAPK cascade"/>
    <property type="evidence" value="ECO:0007669"/>
    <property type="project" value="UniProtKB-ARBA"/>
</dbReference>
<protein>
    <submittedName>
        <fullName evidence="7">Pleiotropic drug resistance ABC transporter protein</fullName>
    </submittedName>
</protein>
<gene>
    <name evidence="7" type="ORF">MIND_00271000</name>
</gene>
<keyword evidence="1" id="KW-0808">Transferase</keyword>
<evidence type="ECO:0000256" key="3">
    <source>
        <dbReference type="ARBA" id="ARBA00022777"/>
    </source>
</evidence>
<dbReference type="GO" id="GO:0004672">
    <property type="term" value="F:protein kinase activity"/>
    <property type="evidence" value="ECO:0007669"/>
    <property type="project" value="InterPro"/>
</dbReference>
<dbReference type="PROSITE" id="PS50011">
    <property type="entry name" value="PROTEIN_KINASE_DOM"/>
    <property type="match status" value="1"/>
</dbReference>
<dbReference type="Pfam" id="PF00069">
    <property type="entry name" value="Pkinase"/>
    <property type="match status" value="1"/>
</dbReference>
<dbReference type="SUPFAM" id="SSF56112">
    <property type="entry name" value="Protein kinase-like (PK-like)"/>
    <property type="match status" value="1"/>
</dbReference>
<dbReference type="InterPro" id="IPR011009">
    <property type="entry name" value="Kinase-like_dom_sf"/>
</dbReference>
<feature type="region of interest" description="Disordered" evidence="5">
    <location>
        <begin position="663"/>
        <end position="725"/>
    </location>
</feature>
<organism evidence="7 8">
    <name type="scientific">Mycena indigotica</name>
    <dbReference type="NCBI Taxonomy" id="2126181"/>
    <lineage>
        <taxon>Eukaryota</taxon>
        <taxon>Fungi</taxon>
        <taxon>Dikarya</taxon>
        <taxon>Basidiomycota</taxon>
        <taxon>Agaricomycotina</taxon>
        <taxon>Agaricomycetes</taxon>
        <taxon>Agaricomycetidae</taxon>
        <taxon>Agaricales</taxon>
        <taxon>Marasmiineae</taxon>
        <taxon>Mycenaceae</taxon>
        <taxon>Mycena</taxon>
    </lineage>
</organism>
<keyword evidence="8" id="KW-1185">Reference proteome</keyword>
<dbReference type="EMBL" id="JACAZF010000002">
    <property type="protein sequence ID" value="KAF7312570.1"/>
    <property type="molecule type" value="Genomic_DNA"/>
</dbReference>
<feature type="region of interest" description="Disordered" evidence="5">
    <location>
        <begin position="579"/>
        <end position="598"/>
    </location>
</feature>
<evidence type="ECO:0000256" key="5">
    <source>
        <dbReference type="SAM" id="MobiDB-lite"/>
    </source>
</evidence>
<dbReference type="Proteomes" id="UP000636479">
    <property type="component" value="Unassembled WGS sequence"/>
</dbReference>
<dbReference type="PANTHER" id="PTHR48016">
    <property type="entry name" value="MAP KINASE KINASE KINASE SSK2-RELATED-RELATED"/>
    <property type="match status" value="1"/>
</dbReference>
<dbReference type="OrthoDB" id="3222453at2759"/>
<dbReference type="PANTHER" id="PTHR48016:SF48">
    <property type="entry name" value="SERINE_THREONINE-PROTEIN KINASE BCK1_SLK1_SSP31"/>
    <property type="match status" value="1"/>
</dbReference>
<accession>A0A8H6T7Y0</accession>
<evidence type="ECO:0000259" key="6">
    <source>
        <dbReference type="PROSITE" id="PS50011"/>
    </source>
</evidence>
<feature type="region of interest" description="Disordered" evidence="5">
    <location>
        <begin position="1"/>
        <end position="29"/>
    </location>
</feature>
<evidence type="ECO:0000313" key="8">
    <source>
        <dbReference type="Proteomes" id="UP000636479"/>
    </source>
</evidence>
<dbReference type="SMART" id="SM00220">
    <property type="entry name" value="S_TKc"/>
    <property type="match status" value="1"/>
</dbReference>
<dbReference type="InterPro" id="IPR050538">
    <property type="entry name" value="MAP_kinase_kinase_kinase"/>
</dbReference>
<feature type="compositionally biased region" description="Polar residues" evidence="5">
    <location>
        <begin position="582"/>
        <end position="598"/>
    </location>
</feature>
<comment type="caution">
    <text evidence="7">The sequence shown here is derived from an EMBL/GenBank/DDBJ whole genome shotgun (WGS) entry which is preliminary data.</text>
</comment>
<evidence type="ECO:0000256" key="4">
    <source>
        <dbReference type="ARBA" id="ARBA00022840"/>
    </source>
</evidence>
<name>A0A8H6T7Y0_9AGAR</name>
<reference evidence="7" key="1">
    <citation type="submission" date="2020-05" db="EMBL/GenBank/DDBJ databases">
        <title>Mycena genomes resolve the evolution of fungal bioluminescence.</title>
        <authorList>
            <person name="Tsai I.J."/>
        </authorList>
    </citation>
    <scope>NUCLEOTIDE SEQUENCE</scope>
    <source>
        <strain evidence="7">171206Taipei</strain>
    </source>
</reference>
<keyword evidence="3" id="KW-0418">Kinase</keyword>
<proteinExistence type="predicted"/>
<dbReference type="GeneID" id="59342099"/>
<evidence type="ECO:0000313" key="7">
    <source>
        <dbReference type="EMBL" id="KAF7312570.1"/>
    </source>
</evidence>
<sequence>MPMPHLQGGRPLPLSPMPGLDNAPGSQMFQNATGFDIQGGQFISAQGGVHFHQPVSTQMPLPMPSETFSENEVYCSLLCQRQRGFPLYVPEPQENLPSEYLERGVSIGDVGMITPEGIWDFFFNIFLPANGPINRGRVPPNYSPLEPYDESDAHNLRYEPGSFLSTSTARCYNANFEEFPGGDYHFQCTSPKGAILCLPFGSRLHKLSTGKDHVRNYAVQNAKSWYHYINGTLGKGMMNGELYVITGTEKASAGGIATFQNVAERDNFDLTFRAFSDTHTHLRYRFNRGTVAQTKSFPSPRPDDGGAELNNNTIFLHGFIISLGLGIWGTLFNTVGVYSIEDASPQRLAGGSVPFGSQSSNFSLFGFMSSGTGNTRNIGKRYIGPQGEGVGVSELVDSIRSVHPGRIINDYILSKIEDDQAIVVTHDEDWETLLLDPGVNLYNILESTDRIKITTEDGIAYPIITSASPAPDPPPPPYAVLPGARRNIWSSGYRSDDTASGTSASAPVTIPHSITPLSVSFGETISSSPDDSEPEIDTEPTWRQWMVSRLPFGGSQSQWHHDQDTTQELDAEPVDIFDSRPMSESFTSTPTTVESTRPQEYIQTSHSTSLSAPTETLTHSAFPDTATALPRSITHPGFFPSSTSLRNAAAVVSTTTHARELLSPSGLPIQDSRTDKISSTASKTQASNTAIKSDSYPSRTLTATPPLKSHAPQDHLQISTSSETPMRPSVDEIYASLDEFFPDYDLDAPPDSAKGKTLSTSSPSAVGDSIRMIVKSRKVYTTPLAPTHHLLSSAARIELSSSHPLTWLRGELITRGTHGNVYLSLNATNGDVMAVKRTAFPSPNTIKLVAADLQTLKRLKHPNIARYLEIESTPAFCNIFLEYVPGGSIDSHLQEHGKFADDVTKHFISQILSGLDYLHRNEGIHGDLKSKNVLVDMSGVCKIAGFGYSEIYSERTQQTLAQSRSTIFWTAPEVLNQTDKHYTFKIDIWSLGCIAQEMWTGSRPWAGHETANVFSKLLQSTIPPLPKDTKLTEDADDFRQKCLAIKPEFRLAASELLVHLYLTPTPGWVFDISKLGVDALS</sequence>
<dbReference type="InterPro" id="IPR000719">
    <property type="entry name" value="Prot_kinase_dom"/>
</dbReference>
<feature type="domain" description="Protein kinase" evidence="6">
    <location>
        <begin position="807"/>
        <end position="1062"/>
    </location>
</feature>
<dbReference type="AlphaFoldDB" id="A0A8H6T7Y0"/>
<feature type="compositionally biased region" description="Polar residues" evidence="5">
    <location>
        <begin position="677"/>
        <end position="703"/>
    </location>
</feature>
<keyword evidence="4" id="KW-0067">ATP-binding</keyword>
<dbReference type="Gene3D" id="1.10.510.10">
    <property type="entry name" value="Transferase(Phosphotransferase) domain 1"/>
    <property type="match status" value="1"/>
</dbReference>
<keyword evidence="2" id="KW-0547">Nucleotide-binding</keyword>
<dbReference type="GO" id="GO:0005524">
    <property type="term" value="F:ATP binding"/>
    <property type="evidence" value="ECO:0007669"/>
    <property type="project" value="UniProtKB-KW"/>
</dbReference>
<evidence type="ECO:0000256" key="2">
    <source>
        <dbReference type="ARBA" id="ARBA00022741"/>
    </source>
</evidence>